<dbReference type="VEuPathDB" id="MicrosporidiaDB:TUBRATIS_007610"/>
<name>A0A437AND2_9MICR</name>
<organism evidence="1 2">
    <name type="scientific">Tubulinosema ratisbonensis</name>
    <dbReference type="NCBI Taxonomy" id="291195"/>
    <lineage>
        <taxon>Eukaryota</taxon>
        <taxon>Fungi</taxon>
        <taxon>Fungi incertae sedis</taxon>
        <taxon>Microsporidia</taxon>
        <taxon>Tubulinosematoidea</taxon>
        <taxon>Tubulinosematidae</taxon>
        <taxon>Tubulinosema</taxon>
    </lineage>
</organism>
<gene>
    <name evidence="1" type="ORF">TUBRATIS_007610</name>
</gene>
<comment type="caution">
    <text evidence="1">The sequence shown here is derived from an EMBL/GenBank/DDBJ whole genome shotgun (WGS) entry which is preliminary data.</text>
</comment>
<dbReference type="AlphaFoldDB" id="A0A437AND2"/>
<evidence type="ECO:0000313" key="1">
    <source>
        <dbReference type="EMBL" id="RVD92721.1"/>
    </source>
</evidence>
<keyword evidence="2" id="KW-1185">Reference proteome</keyword>
<protein>
    <submittedName>
        <fullName evidence="1">Uncharacterized protein</fullName>
    </submittedName>
</protein>
<dbReference type="Proteomes" id="UP000282876">
    <property type="component" value="Unassembled WGS sequence"/>
</dbReference>
<dbReference type="EMBL" id="RCSS01000155">
    <property type="protein sequence ID" value="RVD92721.1"/>
    <property type="molecule type" value="Genomic_DNA"/>
</dbReference>
<evidence type="ECO:0000313" key="2">
    <source>
        <dbReference type="Proteomes" id="UP000282876"/>
    </source>
</evidence>
<proteinExistence type="predicted"/>
<reference evidence="1 2" key="1">
    <citation type="submission" date="2018-10" db="EMBL/GenBank/DDBJ databases">
        <title>Draft genome sequence of the microsporidian Tubulinosema ratisbonensis.</title>
        <authorList>
            <person name="Polonais V."/>
            <person name="Peyretaillade E."/>
            <person name="Niehus S."/>
            <person name="Wawrzyniak I."/>
            <person name="Franchet A."/>
            <person name="Gaspin C."/>
            <person name="Reichstadt M."/>
            <person name="Belser C."/>
            <person name="Labadie K."/>
            <person name="Delbac F."/>
            <person name="Ferrandon D."/>
        </authorList>
    </citation>
    <scope>NUCLEOTIDE SEQUENCE [LARGE SCALE GENOMIC DNA]</scope>
    <source>
        <strain evidence="1 2">Franzen</strain>
    </source>
</reference>
<accession>A0A437AND2</accession>
<sequence>MLKIYQLIFFIPNFYFTEFDLIEMDHNYVTKKSISDTKYCSFIKNWIKTKFYKRVPYNCTQNFNDKICERYESSYYIEKISANLTIKPTKSTYIKKIFDKICIENYCIYFFDINYIYINFKKTIDKTYKQINLIFPTEKAIIESEFLSIILIEYFVREIDDFEKILVCKPSKKPKLFFNDIYNNFLTNIFLYKEQLIPFIFFKSDSKLYKDIELKEIKTNKIKLRKYLVSRLKELLKFMLQSNHFKELYILVPEIQIFKNLIDLPKIKFNQLNQLTKIHYLLVLILTKYQTITFLFFGKNNQLATQKYLPEYKLIVFNVLKYSIRCYIGCLLDYFYSYLGGTQINDYFKILTFISYLRINDPNKDNYLFSKEKLVENDYEDYLFFKYDSNFDIITKGKKEL</sequence>